<dbReference type="KEGG" id="emt:CPZ25_009020"/>
<dbReference type="InterPro" id="IPR008207">
    <property type="entry name" value="Sig_transdc_His_kin_Hpt_dom"/>
</dbReference>
<keyword evidence="1" id="KW-0597">Phosphoprotein</keyword>
<dbReference type="GO" id="GO:0000160">
    <property type="term" value="P:phosphorelay signal transduction system"/>
    <property type="evidence" value="ECO:0007669"/>
    <property type="project" value="InterPro"/>
</dbReference>
<protein>
    <submittedName>
        <fullName evidence="3">Hpt domain-containing protein</fullName>
    </submittedName>
</protein>
<gene>
    <name evidence="3" type="ORF">CPZ25_009020</name>
</gene>
<organism evidence="3 4">
    <name type="scientific">Eubacterium maltosivorans</name>
    <dbReference type="NCBI Taxonomy" id="2041044"/>
    <lineage>
        <taxon>Bacteria</taxon>
        <taxon>Bacillati</taxon>
        <taxon>Bacillota</taxon>
        <taxon>Clostridia</taxon>
        <taxon>Eubacteriales</taxon>
        <taxon>Eubacteriaceae</taxon>
        <taxon>Eubacterium</taxon>
    </lineage>
</organism>
<dbReference type="Proteomes" id="UP000218387">
    <property type="component" value="Chromosome"/>
</dbReference>
<sequence length="116" mass="12948">MDILEGLGSIGIDLETVLQRFSNNAALLERFVLKFPKDETYDALKQAVADKDYERIEREAHTLKGTAANLGFDLLSERAAEMVEKVRRNDCADLEPVFEALSEEYGKIIAVIEGKG</sequence>
<accession>A0A4P9C9P1</accession>
<dbReference type="RefSeq" id="WP_058693604.1">
    <property type="nucleotide sequence ID" value="NZ_CABJDW020000012.1"/>
</dbReference>
<feature type="modified residue" description="Phosphohistidine" evidence="1">
    <location>
        <position position="61"/>
    </location>
</feature>
<evidence type="ECO:0000313" key="3">
    <source>
        <dbReference type="EMBL" id="QCT71465.1"/>
    </source>
</evidence>
<evidence type="ECO:0000259" key="2">
    <source>
        <dbReference type="PROSITE" id="PS50894"/>
    </source>
</evidence>
<feature type="domain" description="HPt" evidence="2">
    <location>
        <begin position="22"/>
        <end position="115"/>
    </location>
</feature>
<dbReference type="CDD" id="cd00088">
    <property type="entry name" value="HPT"/>
    <property type="match status" value="1"/>
</dbReference>
<keyword evidence="4" id="KW-1185">Reference proteome</keyword>
<dbReference type="Pfam" id="PF01627">
    <property type="entry name" value="Hpt"/>
    <property type="match status" value="1"/>
</dbReference>
<dbReference type="AlphaFoldDB" id="A0A4P9C9P1"/>
<dbReference type="Gene3D" id="1.20.120.160">
    <property type="entry name" value="HPT domain"/>
    <property type="match status" value="1"/>
</dbReference>
<dbReference type="EMBL" id="CP029487">
    <property type="protein sequence ID" value="QCT71465.1"/>
    <property type="molecule type" value="Genomic_DNA"/>
</dbReference>
<evidence type="ECO:0000313" key="4">
    <source>
        <dbReference type="Proteomes" id="UP000218387"/>
    </source>
</evidence>
<dbReference type="SUPFAM" id="SSF47226">
    <property type="entry name" value="Histidine-containing phosphotransfer domain, HPT domain"/>
    <property type="match status" value="1"/>
</dbReference>
<dbReference type="PROSITE" id="PS50894">
    <property type="entry name" value="HPT"/>
    <property type="match status" value="1"/>
</dbReference>
<proteinExistence type="predicted"/>
<name>A0A4P9C9P1_EUBML</name>
<dbReference type="InterPro" id="IPR036641">
    <property type="entry name" value="HPT_dom_sf"/>
</dbReference>
<evidence type="ECO:0000256" key="1">
    <source>
        <dbReference type="PROSITE-ProRule" id="PRU00110"/>
    </source>
</evidence>
<reference evidence="3 4" key="1">
    <citation type="submission" date="2018-05" db="EMBL/GenBank/DDBJ databases">
        <title>Genome comparison of Eubacterium sp.</title>
        <authorList>
            <person name="Feng Y."/>
            <person name="Sanchez-Andrea I."/>
            <person name="Stams A.J.M."/>
            <person name="De Vos W.M."/>
        </authorList>
    </citation>
    <scope>NUCLEOTIDE SEQUENCE [LARGE SCALE GENOMIC DNA]</scope>
    <source>
        <strain evidence="3 4">YI</strain>
    </source>
</reference>